<comment type="caution">
    <text evidence="4">The sequence shown here is derived from an EMBL/GenBank/DDBJ whole genome shotgun (WGS) entry which is preliminary data.</text>
</comment>
<dbReference type="SUPFAM" id="SSF51004">
    <property type="entry name" value="C-terminal (heme d1) domain of cytochrome cd1-nitrite reductase"/>
    <property type="match status" value="1"/>
</dbReference>
<reference evidence="4 5" key="1">
    <citation type="journal article" date="2019" name="Int. J. Syst. Evol. Microbiol.">
        <title>The Global Catalogue of Microorganisms (GCM) 10K type strain sequencing project: providing services to taxonomists for standard genome sequencing and annotation.</title>
        <authorList>
            <consortium name="The Broad Institute Genomics Platform"/>
            <consortium name="The Broad Institute Genome Sequencing Center for Infectious Disease"/>
            <person name="Wu L."/>
            <person name="Ma J."/>
        </authorList>
    </citation>
    <scope>NUCLEOTIDE SEQUENCE [LARGE SCALE GENOMIC DNA]</scope>
    <source>
        <strain evidence="4 5">JCM 6833</strain>
    </source>
</reference>
<feature type="region of interest" description="Disordered" evidence="2">
    <location>
        <begin position="87"/>
        <end position="118"/>
    </location>
</feature>
<feature type="compositionally biased region" description="Polar residues" evidence="2">
    <location>
        <begin position="1"/>
        <end position="17"/>
    </location>
</feature>
<sequence>MDNSQSGQPPFAQQTQHIPPFQHVPPPGFQPPADPVFGQPPAPRRGHGRTVLLVAIGLAVVLVLGFIAGTIASGGSNALSQNAANQLTAPDGADESGQPPAPSSPAAAPGGGSGSDLRKGAVFIQSNAATGNEVAAFSRASNGKLREVGRYRTGGNGSGSFEDTAHGIVLGTPFGESSPQQNLDGAQLLFVTNAGSNSVSVFRVNADSLELVTHQPSGGEKPISLAVSNGMLYVLNSGELDDRFVLRFPDVMLDNCAHGDQPSVTGFRISQEGSLKPIPNSRRTLSGNQKSGCAQISFTPDGRRLIATERLASLAGREPDRGAIVTFDMASNGTPGAKRVQDTAGVGPFGFAFTKDGTLLVTEQNRAEPGKGTMSSYTVLGDGTLKPVSKAVPNQQADTCWVVPTADGRTAFASNALGEGTISSYSIDDTGALKLLRASATTSGDDDDDHLQSGTFDVGLSRDSRYLYAVNGHFGTLQAFEVKEGGSLEFIENHKVFNVVLPEVGGQLPPFGIAVY</sequence>
<evidence type="ECO:0000313" key="4">
    <source>
        <dbReference type="EMBL" id="GAA2581528.1"/>
    </source>
</evidence>
<evidence type="ECO:0000256" key="3">
    <source>
        <dbReference type="SAM" id="Phobius"/>
    </source>
</evidence>
<dbReference type="EMBL" id="BAAATD010000001">
    <property type="protein sequence ID" value="GAA2581528.1"/>
    <property type="molecule type" value="Genomic_DNA"/>
</dbReference>
<dbReference type="InterPro" id="IPR015943">
    <property type="entry name" value="WD40/YVTN_repeat-like_dom_sf"/>
</dbReference>
<dbReference type="InterPro" id="IPR050282">
    <property type="entry name" value="Cycloisomerase_2"/>
</dbReference>
<evidence type="ECO:0000256" key="2">
    <source>
        <dbReference type="SAM" id="MobiDB-lite"/>
    </source>
</evidence>
<comment type="similarity">
    <text evidence="1">Belongs to the cycloisomerase 2 family.</text>
</comment>
<protein>
    <recommendedName>
        <fullName evidence="6">3-carboxymuconate cyclase</fullName>
    </recommendedName>
</protein>
<dbReference type="PANTHER" id="PTHR30344">
    <property type="entry name" value="6-PHOSPHOGLUCONOLACTONASE-RELATED"/>
    <property type="match status" value="1"/>
</dbReference>
<dbReference type="Pfam" id="PF10282">
    <property type="entry name" value="Lactonase"/>
    <property type="match status" value="1"/>
</dbReference>
<organism evidence="4 5">
    <name type="scientific">Actinomadura fulvescens</name>
    <dbReference type="NCBI Taxonomy" id="46160"/>
    <lineage>
        <taxon>Bacteria</taxon>
        <taxon>Bacillati</taxon>
        <taxon>Actinomycetota</taxon>
        <taxon>Actinomycetes</taxon>
        <taxon>Streptosporangiales</taxon>
        <taxon>Thermomonosporaceae</taxon>
        <taxon>Actinomadura</taxon>
    </lineage>
</organism>
<dbReference type="InterPro" id="IPR019405">
    <property type="entry name" value="Lactonase_7-beta_prop"/>
</dbReference>
<accession>A0ABN3PFV5</accession>
<keyword evidence="3" id="KW-1133">Transmembrane helix</keyword>
<feature type="compositionally biased region" description="Pro residues" evidence="2">
    <location>
        <begin position="22"/>
        <end position="43"/>
    </location>
</feature>
<name>A0ABN3PFV5_9ACTN</name>
<feature type="region of interest" description="Disordered" evidence="2">
    <location>
        <begin position="1"/>
        <end position="43"/>
    </location>
</feature>
<dbReference type="PANTHER" id="PTHR30344:SF1">
    <property type="entry name" value="6-PHOSPHOGLUCONOLACTONASE"/>
    <property type="match status" value="1"/>
</dbReference>
<keyword evidence="5" id="KW-1185">Reference proteome</keyword>
<proteinExistence type="inferred from homology"/>
<dbReference type="Gene3D" id="2.130.10.10">
    <property type="entry name" value="YVTN repeat-like/Quinoprotein amine dehydrogenase"/>
    <property type="match status" value="3"/>
</dbReference>
<dbReference type="RefSeq" id="WP_344538508.1">
    <property type="nucleotide sequence ID" value="NZ_BAAATD010000001.1"/>
</dbReference>
<keyword evidence="3" id="KW-0472">Membrane</keyword>
<dbReference type="InterPro" id="IPR011048">
    <property type="entry name" value="Haem_d1_sf"/>
</dbReference>
<keyword evidence="3" id="KW-0812">Transmembrane</keyword>
<dbReference type="Proteomes" id="UP001501509">
    <property type="component" value="Unassembled WGS sequence"/>
</dbReference>
<evidence type="ECO:0008006" key="6">
    <source>
        <dbReference type="Google" id="ProtNLM"/>
    </source>
</evidence>
<evidence type="ECO:0000313" key="5">
    <source>
        <dbReference type="Proteomes" id="UP001501509"/>
    </source>
</evidence>
<evidence type="ECO:0000256" key="1">
    <source>
        <dbReference type="ARBA" id="ARBA00005564"/>
    </source>
</evidence>
<gene>
    <name evidence="4" type="ORF">GCM10010411_12710</name>
</gene>
<feature type="transmembrane region" description="Helical" evidence="3">
    <location>
        <begin position="51"/>
        <end position="72"/>
    </location>
</feature>